<keyword evidence="2" id="KW-1185">Reference proteome</keyword>
<gene>
    <name evidence="1" type="ORF">FB465_3406</name>
</gene>
<dbReference type="AlphaFoldDB" id="A0A561ERX1"/>
<evidence type="ECO:0000313" key="1">
    <source>
        <dbReference type="EMBL" id="TWE18339.1"/>
    </source>
</evidence>
<dbReference type="RefSeq" id="WP_145791577.1">
    <property type="nucleotide sequence ID" value="NZ_BAAABR010000006.1"/>
</dbReference>
<dbReference type="EMBL" id="VIVR01000001">
    <property type="protein sequence ID" value="TWE18339.1"/>
    <property type="molecule type" value="Genomic_DNA"/>
</dbReference>
<organism evidence="1 2">
    <name type="scientific">Kitasatospora atroaurantiaca</name>
    <dbReference type="NCBI Taxonomy" id="285545"/>
    <lineage>
        <taxon>Bacteria</taxon>
        <taxon>Bacillati</taxon>
        <taxon>Actinomycetota</taxon>
        <taxon>Actinomycetes</taxon>
        <taxon>Kitasatosporales</taxon>
        <taxon>Streptomycetaceae</taxon>
        <taxon>Kitasatospora</taxon>
    </lineage>
</organism>
<reference evidence="1 2" key="1">
    <citation type="submission" date="2019-06" db="EMBL/GenBank/DDBJ databases">
        <title>Sequencing the genomes of 1000 actinobacteria strains.</title>
        <authorList>
            <person name="Klenk H.-P."/>
        </authorList>
    </citation>
    <scope>NUCLEOTIDE SEQUENCE [LARGE SCALE GENOMIC DNA]</scope>
    <source>
        <strain evidence="1 2">DSM 41649</strain>
    </source>
</reference>
<protein>
    <submittedName>
        <fullName evidence="1">Uncharacterized protein</fullName>
    </submittedName>
</protein>
<evidence type="ECO:0000313" key="2">
    <source>
        <dbReference type="Proteomes" id="UP000318416"/>
    </source>
</evidence>
<dbReference type="OrthoDB" id="4351002at2"/>
<accession>A0A561ERX1</accession>
<proteinExistence type="predicted"/>
<sequence>MSKPVDFDPASHPGLNWSVAMDSHLDDKVECGAFAEMQNGMVAFANVNNENAVVELTRGEMAKLKAAFAAGQYDHLTV</sequence>
<comment type="caution">
    <text evidence="1">The sequence shown here is derived from an EMBL/GenBank/DDBJ whole genome shotgun (WGS) entry which is preliminary data.</text>
</comment>
<dbReference type="Proteomes" id="UP000318416">
    <property type="component" value="Unassembled WGS sequence"/>
</dbReference>
<name>A0A561ERX1_9ACTN</name>